<proteinExistence type="predicted"/>
<accession>A0A1H3JWD1</accession>
<dbReference type="RefSeq" id="WP_091292842.1">
    <property type="nucleotide sequence ID" value="NZ_FNON01000005.1"/>
</dbReference>
<keyword evidence="2" id="KW-1185">Reference proteome</keyword>
<reference evidence="1 2" key="1">
    <citation type="submission" date="2016-10" db="EMBL/GenBank/DDBJ databases">
        <authorList>
            <person name="de Groot N.N."/>
        </authorList>
    </citation>
    <scope>NUCLEOTIDE SEQUENCE [LARGE SCALE GENOMIC DNA]</scope>
    <source>
        <strain evidence="1 2">CPCC 202699</strain>
    </source>
</reference>
<dbReference type="Pfam" id="PF11387">
    <property type="entry name" value="DUF2795"/>
    <property type="match status" value="1"/>
</dbReference>
<dbReference type="InterPro" id="IPR021527">
    <property type="entry name" value="DUF2795"/>
</dbReference>
<dbReference type="STRING" id="589385.SAMN05421504_105545"/>
<evidence type="ECO:0000313" key="1">
    <source>
        <dbReference type="EMBL" id="SDY43574.1"/>
    </source>
</evidence>
<protein>
    <recommendedName>
        <fullName evidence="3">DUF2795 domain-containing protein</fullName>
    </recommendedName>
</protein>
<evidence type="ECO:0000313" key="2">
    <source>
        <dbReference type="Proteomes" id="UP000199515"/>
    </source>
</evidence>
<dbReference type="OrthoDB" id="3631172at2"/>
<sequence>MHDEIDWAKYVGGADYPCGRDVLLKSAAAQGGDDEVLGQLGKLPEREYDCFETVRTSLGS</sequence>
<organism evidence="1 2">
    <name type="scientific">Amycolatopsis xylanica</name>
    <dbReference type="NCBI Taxonomy" id="589385"/>
    <lineage>
        <taxon>Bacteria</taxon>
        <taxon>Bacillati</taxon>
        <taxon>Actinomycetota</taxon>
        <taxon>Actinomycetes</taxon>
        <taxon>Pseudonocardiales</taxon>
        <taxon>Pseudonocardiaceae</taxon>
        <taxon>Amycolatopsis</taxon>
    </lineage>
</organism>
<dbReference type="Proteomes" id="UP000199515">
    <property type="component" value="Unassembled WGS sequence"/>
</dbReference>
<dbReference type="EMBL" id="FNON01000005">
    <property type="protein sequence ID" value="SDY43574.1"/>
    <property type="molecule type" value="Genomic_DNA"/>
</dbReference>
<evidence type="ECO:0008006" key="3">
    <source>
        <dbReference type="Google" id="ProtNLM"/>
    </source>
</evidence>
<name>A0A1H3JWD1_9PSEU</name>
<gene>
    <name evidence="1" type="ORF">SAMN05421504_105545</name>
</gene>
<dbReference type="AlphaFoldDB" id="A0A1H3JWD1"/>